<evidence type="ECO:0000256" key="1">
    <source>
        <dbReference type="ARBA" id="ARBA00022729"/>
    </source>
</evidence>
<keyword evidence="1" id="KW-0732">Signal</keyword>
<dbReference type="PANTHER" id="PTHR33619:SF3">
    <property type="entry name" value="POLYSACCHARIDE EXPORT PROTEIN GFCE-RELATED"/>
    <property type="match status" value="1"/>
</dbReference>
<keyword evidence="4" id="KW-1185">Reference proteome</keyword>
<evidence type="ECO:0000259" key="2">
    <source>
        <dbReference type="Pfam" id="PF02563"/>
    </source>
</evidence>
<organism evidence="3 4">
    <name type="scientific">Sphingomonas lutea</name>
    <dbReference type="NCBI Taxonomy" id="1045317"/>
    <lineage>
        <taxon>Bacteria</taxon>
        <taxon>Pseudomonadati</taxon>
        <taxon>Pseudomonadota</taxon>
        <taxon>Alphaproteobacteria</taxon>
        <taxon>Sphingomonadales</taxon>
        <taxon>Sphingomonadaceae</taxon>
        <taxon>Sphingomonas</taxon>
    </lineage>
</organism>
<dbReference type="PANTHER" id="PTHR33619">
    <property type="entry name" value="POLYSACCHARIDE EXPORT PROTEIN GFCE-RELATED"/>
    <property type="match status" value="1"/>
</dbReference>
<protein>
    <submittedName>
        <fullName evidence="3">Polysaccharide biosynthesis/export family protein</fullName>
    </submittedName>
</protein>
<proteinExistence type="predicted"/>
<dbReference type="Proteomes" id="UP000515971">
    <property type="component" value="Chromosome"/>
</dbReference>
<dbReference type="InterPro" id="IPR003715">
    <property type="entry name" value="Poly_export_N"/>
</dbReference>
<feature type="domain" description="Polysaccharide export protein N-terminal" evidence="2">
    <location>
        <begin position="45"/>
        <end position="122"/>
    </location>
</feature>
<dbReference type="InterPro" id="IPR049712">
    <property type="entry name" value="Poly_export"/>
</dbReference>
<evidence type="ECO:0000313" key="4">
    <source>
        <dbReference type="Proteomes" id="UP000515971"/>
    </source>
</evidence>
<evidence type="ECO:0000313" key="3">
    <source>
        <dbReference type="EMBL" id="QNN67115.1"/>
    </source>
</evidence>
<dbReference type="Gene3D" id="3.30.1950.10">
    <property type="entry name" value="wza like domain"/>
    <property type="match status" value="1"/>
</dbReference>
<dbReference type="Gene3D" id="3.10.560.10">
    <property type="entry name" value="Outer membrane lipoprotein wza domain like"/>
    <property type="match status" value="1"/>
</dbReference>
<dbReference type="Pfam" id="PF02563">
    <property type="entry name" value="Poly_export"/>
    <property type="match status" value="1"/>
</dbReference>
<sequence>MVRVLQGRYLAPLSTISKRLISHWITLSLLLAGGGAVHAQSPAPPARAEYRLNAGDTLEVFVWGEERMQREARVLPDGTFAFPLAGTIQAEGKTAREVGVEIQTKIAGYFRAGTPEVTVSVKDTSGMRFYVIGKVRSPGSYSIGRSINALQALTLAGGPAEFANVDQAVILRETRTGQNVERVSLSDVLKGARGLDAGNQARIIPVLRSGDVLVIP</sequence>
<name>A0A7G9SGZ0_9SPHN</name>
<reference evidence="3 4" key="1">
    <citation type="submission" date="2020-08" db="EMBL/GenBank/DDBJ databases">
        <title>Genome sequence of Sphingomonas lutea KCTC 23642T.</title>
        <authorList>
            <person name="Hyun D.-W."/>
            <person name="Bae J.-W."/>
        </authorList>
    </citation>
    <scope>NUCLEOTIDE SEQUENCE [LARGE SCALE GENOMIC DNA]</scope>
    <source>
        <strain evidence="3 4">KCTC 23642</strain>
    </source>
</reference>
<dbReference type="EMBL" id="CP060718">
    <property type="protein sequence ID" value="QNN67115.1"/>
    <property type="molecule type" value="Genomic_DNA"/>
</dbReference>
<dbReference type="RefSeq" id="WP_187537707.1">
    <property type="nucleotide sequence ID" value="NZ_BAABJT010000001.1"/>
</dbReference>
<gene>
    <name evidence="3" type="ORF">H9L13_10850</name>
</gene>
<accession>A0A7G9SGZ0</accession>
<dbReference type="KEGG" id="slut:H9L13_10850"/>
<dbReference type="AlphaFoldDB" id="A0A7G9SGZ0"/>
<dbReference type="GO" id="GO:0015159">
    <property type="term" value="F:polysaccharide transmembrane transporter activity"/>
    <property type="evidence" value="ECO:0007669"/>
    <property type="project" value="InterPro"/>
</dbReference>